<dbReference type="InterPro" id="IPR036875">
    <property type="entry name" value="Znf_CCHC_sf"/>
</dbReference>
<dbReference type="GO" id="GO:0008270">
    <property type="term" value="F:zinc ion binding"/>
    <property type="evidence" value="ECO:0007669"/>
    <property type="project" value="UniProtKB-KW"/>
</dbReference>
<evidence type="ECO:0000313" key="4">
    <source>
        <dbReference type="EMBL" id="SPT17998.1"/>
    </source>
</evidence>
<feature type="region of interest" description="Disordered" evidence="2">
    <location>
        <begin position="60"/>
        <end position="120"/>
    </location>
</feature>
<feature type="compositionally biased region" description="Acidic residues" evidence="2">
    <location>
        <begin position="173"/>
        <end position="189"/>
    </location>
</feature>
<feature type="compositionally biased region" description="Basic and acidic residues" evidence="2">
    <location>
        <begin position="78"/>
        <end position="88"/>
    </location>
</feature>
<feature type="region of interest" description="Disordered" evidence="2">
    <location>
        <begin position="146"/>
        <end position="190"/>
    </location>
</feature>
<feature type="region of interest" description="Disordered" evidence="2">
    <location>
        <begin position="428"/>
        <end position="484"/>
    </location>
</feature>
<dbReference type="EMBL" id="LS480641">
    <property type="protein sequence ID" value="SPT17998.1"/>
    <property type="molecule type" value="Genomic_DNA"/>
</dbReference>
<dbReference type="Gene3D" id="4.10.60.10">
    <property type="entry name" value="Zinc finger, CCHC-type"/>
    <property type="match status" value="1"/>
</dbReference>
<organism evidence="4 5">
    <name type="scientific">Triticum aestivum</name>
    <name type="common">Wheat</name>
    <dbReference type="NCBI Taxonomy" id="4565"/>
    <lineage>
        <taxon>Eukaryota</taxon>
        <taxon>Viridiplantae</taxon>
        <taxon>Streptophyta</taxon>
        <taxon>Embryophyta</taxon>
        <taxon>Tracheophyta</taxon>
        <taxon>Spermatophyta</taxon>
        <taxon>Magnoliopsida</taxon>
        <taxon>Liliopsida</taxon>
        <taxon>Poales</taxon>
        <taxon>Poaceae</taxon>
        <taxon>BOP clade</taxon>
        <taxon>Pooideae</taxon>
        <taxon>Triticodae</taxon>
        <taxon>Triticeae</taxon>
        <taxon>Triticinae</taxon>
        <taxon>Triticum</taxon>
    </lineage>
</organism>
<evidence type="ECO:0000256" key="1">
    <source>
        <dbReference type="PROSITE-ProRule" id="PRU00047"/>
    </source>
</evidence>
<feature type="compositionally biased region" description="Basic residues" evidence="2">
    <location>
        <begin position="433"/>
        <end position="447"/>
    </location>
</feature>
<sequence>MMPNHKAMSSVIRQRPDFHTLSSSEVLDEFLAMRILDKTADNAVLRSQRAKKPNLALKAKVSVEEEEDEKEEEESNPEDTKYAYHEHMTFASRKFWSKKNSRPNFNKNNSSGTKSKQQGSTCYNCGNVSHFVAECPYEKREDNGGKLIRKDKAKSFPNKSNFTKKTPPKGLVEQEEYNEDDDDDDEDSETVSMASVAIATTPRVSLFDSPNENITAKCLMAKATNKLKGKSKKHFVALLEQLGEANDMIEAHEDTISKMEGHSRDYANEISDLSNPLKEERGHRLALVESYNEDHAKFKKDLDHALVVSRVLNSEKAKLGVDLARLKEEFDVLDKAHKVLKGAHARLKESHDQLQVKLTKEKATFPHMVLIDNANATNPCCEHVHLVEENAKLKEQLEKGLVSCIQGEKNLKDLLSNQKEVVAKEGIGFTPKPKNKKKNDKAKRPPHLKQTFVKEGEGAPKEKKNNVKGGCVKKGNATPSNKAGDFNPSYVLCRASDGHVYARFVGSPNEYIECGATNHMTGSKDLVEDVHKIPSMPTNVEWGDASSSKEKDNVPLKWNHHQPKAHTLPKNKVKALYLMNKTKGKINLKTVLNHQVMPKVKFSPPSKFKIKSKIKIKN</sequence>
<dbReference type="InterPro" id="IPR001878">
    <property type="entry name" value="Znf_CCHC"/>
</dbReference>
<dbReference type="SUPFAM" id="SSF57756">
    <property type="entry name" value="Retrovirus zinc finger-like domains"/>
    <property type="match status" value="1"/>
</dbReference>
<reference evidence="4 5" key="1">
    <citation type="submission" date="2018-05" db="EMBL/GenBank/DDBJ databases">
        <authorList>
            <person name="Thind KAUR A."/>
        </authorList>
    </citation>
    <scope>NUCLEOTIDE SEQUENCE [LARGE SCALE GENOMIC DNA]</scope>
</reference>
<evidence type="ECO:0000256" key="2">
    <source>
        <dbReference type="SAM" id="MobiDB-lite"/>
    </source>
</evidence>
<feature type="domain" description="CCHC-type" evidence="3">
    <location>
        <begin position="122"/>
        <end position="136"/>
    </location>
</feature>
<accession>A0A7H4LHB0</accession>
<dbReference type="GO" id="GO:0003676">
    <property type="term" value="F:nucleic acid binding"/>
    <property type="evidence" value="ECO:0007669"/>
    <property type="project" value="InterPro"/>
</dbReference>
<dbReference type="AlphaFoldDB" id="A0A7H4LHB0"/>
<gene>
    <name evidence="4" type="ORF">CAMPLR22A2D_LOCUS2608</name>
</gene>
<proteinExistence type="predicted"/>
<keyword evidence="1" id="KW-0862">Zinc</keyword>
<evidence type="ECO:0000313" key="5">
    <source>
        <dbReference type="Proteomes" id="UP000280104"/>
    </source>
</evidence>
<feature type="compositionally biased region" description="Acidic residues" evidence="2">
    <location>
        <begin position="64"/>
        <end position="77"/>
    </location>
</feature>
<name>A0A7H4LHB0_WHEAT</name>
<keyword evidence="1" id="KW-0863">Zinc-finger</keyword>
<protein>
    <recommendedName>
        <fullName evidence="3">CCHC-type domain-containing protein</fullName>
    </recommendedName>
</protein>
<evidence type="ECO:0000259" key="3">
    <source>
        <dbReference type="PROSITE" id="PS50158"/>
    </source>
</evidence>
<dbReference type="Proteomes" id="UP000280104">
    <property type="component" value="Chromosome II"/>
</dbReference>
<feature type="compositionally biased region" description="Low complexity" evidence="2">
    <location>
        <begin position="467"/>
        <end position="476"/>
    </location>
</feature>
<feature type="compositionally biased region" description="Polar residues" evidence="2">
    <location>
        <begin position="102"/>
        <end position="120"/>
    </location>
</feature>
<dbReference type="PROSITE" id="PS50158">
    <property type="entry name" value="ZF_CCHC"/>
    <property type="match status" value="1"/>
</dbReference>
<keyword evidence="1" id="KW-0479">Metal-binding</keyword>
<feature type="compositionally biased region" description="Basic and acidic residues" evidence="2">
    <location>
        <begin position="452"/>
        <end position="465"/>
    </location>
</feature>